<comment type="caution">
    <text evidence="15">The sequence shown here is derived from an EMBL/GenBank/DDBJ whole genome shotgun (WGS) entry which is preliminary data.</text>
</comment>
<evidence type="ECO:0000256" key="8">
    <source>
        <dbReference type="ARBA" id="ARBA00023136"/>
    </source>
</evidence>
<evidence type="ECO:0000256" key="9">
    <source>
        <dbReference type="ARBA" id="ARBA00023180"/>
    </source>
</evidence>
<accession>A0A7J9AWR8</accession>
<keyword evidence="11" id="KW-0479">Metal-binding</keyword>
<proteinExistence type="inferred from homology"/>
<feature type="non-terminal residue" evidence="15">
    <location>
        <position position="1"/>
    </location>
</feature>
<evidence type="ECO:0000256" key="2">
    <source>
        <dbReference type="ARBA" id="ARBA00007706"/>
    </source>
</evidence>
<name>A0A7J9AWR8_9ROSI</name>
<dbReference type="GO" id="GO:0015018">
    <property type="term" value="F:galactosylgalactosylxylosylprotein 3-beta-glucuronosyltransferase activity"/>
    <property type="evidence" value="ECO:0007669"/>
    <property type="project" value="InterPro"/>
</dbReference>
<evidence type="ECO:0000313" key="15">
    <source>
        <dbReference type="EMBL" id="MBA0728536.1"/>
    </source>
</evidence>
<evidence type="ECO:0000256" key="7">
    <source>
        <dbReference type="ARBA" id="ARBA00023034"/>
    </source>
</evidence>
<keyword evidence="4" id="KW-0812">Transmembrane</keyword>
<dbReference type="EC" id="2.4.-.-" evidence="13"/>
<dbReference type="InterPro" id="IPR005027">
    <property type="entry name" value="Glyco_trans_43"/>
</dbReference>
<keyword evidence="10 13" id="KW-0961">Cell wall biogenesis/degradation</keyword>
<protein>
    <recommendedName>
        <fullName evidence="13">Glycosyltransferases</fullName>
        <ecNumber evidence="13">2.4.-.-</ecNumber>
    </recommendedName>
</protein>
<comment type="subcellular location">
    <subcellularLocation>
        <location evidence="1 13">Golgi apparatus membrane</location>
        <topology evidence="1 13">Single-pass type II membrane protein</topology>
    </subcellularLocation>
</comment>
<comment type="similarity">
    <text evidence="2 13">Belongs to the glycosyltransferase 43 family.</text>
</comment>
<dbReference type="GO" id="GO:0046872">
    <property type="term" value="F:metal ion binding"/>
    <property type="evidence" value="ECO:0007669"/>
    <property type="project" value="UniProtKB-KW"/>
</dbReference>
<dbReference type="GO" id="GO:0042285">
    <property type="term" value="F:xylosyltransferase activity"/>
    <property type="evidence" value="ECO:0007669"/>
    <property type="project" value="TreeGrafter"/>
</dbReference>
<evidence type="ECO:0000256" key="10">
    <source>
        <dbReference type="ARBA" id="ARBA00023316"/>
    </source>
</evidence>
<keyword evidence="8" id="KW-0472">Membrane</keyword>
<evidence type="ECO:0000256" key="5">
    <source>
        <dbReference type="ARBA" id="ARBA00022968"/>
    </source>
</evidence>
<dbReference type="Gene3D" id="3.90.550.10">
    <property type="entry name" value="Spore Coat Polysaccharide Biosynthesis Protein SpsA, Chain A"/>
    <property type="match status" value="1"/>
</dbReference>
<evidence type="ECO:0000256" key="3">
    <source>
        <dbReference type="ARBA" id="ARBA00022679"/>
    </source>
</evidence>
<evidence type="ECO:0000313" key="16">
    <source>
        <dbReference type="Proteomes" id="UP000593574"/>
    </source>
</evidence>
<feature type="region of interest" description="Disordered" evidence="14">
    <location>
        <begin position="1"/>
        <end position="32"/>
    </location>
</feature>
<keyword evidence="9" id="KW-0325">Glycoprotein</keyword>
<evidence type="ECO:0000256" key="12">
    <source>
        <dbReference type="PIRSR" id="PIRSR605027-4"/>
    </source>
</evidence>
<keyword evidence="7 13" id="KW-0333">Golgi apparatus</keyword>
<gene>
    <name evidence="15" type="ORF">Golax_001427</name>
</gene>
<dbReference type="AlphaFoldDB" id="A0A7J9AWR8"/>
<sequence length="342" mass="38754">KKSPLPRQGTSNTGEEAERSAPSPLSNPASCNENYPPIGGRLLSSLFGLSDSRALILSVFRQNQLGLSTVGLLIGLTPFISMDISYMNPSSKGQAFSYGIVSTVGNSLNLDNKGIDDNVGNLDNAMTNPTLLVDKNQETRKLLIVVTPTYTRPLQAYYLNRLAYTLKLAKAPLLWIVVEMNLQSEETADILRRSSVMYRHIVCKRNLTDIKDRQLHQRNVALSHIETHRLDGIIYFANEDNVCSIDLFQQMRHIRQFGTWTMAKQTWDKSRFCLEGPVCNGVQVIGWHLNRLSRRFRRFHAEMSGFAFNGTILWDLKRWHRPTLEPIRQLDTVEDGFQASIS</sequence>
<feature type="site" description="Interaction with galactose moiety of substrate glycoprotein" evidence="12">
    <location>
        <position position="275"/>
    </location>
</feature>
<feature type="compositionally biased region" description="Polar residues" evidence="14">
    <location>
        <begin position="23"/>
        <end position="32"/>
    </location>
</feature>
<comment type="cofactor">
    <cofactor evidence="11">
        <name>Mn(2+)</name>
        <dbReference type="ChEBI" id="CHEBI:29035"/>
    </cofactor>
</comment>
<keyword evidence="16" id="KW-1185">Reference proteome</keyword>
<dbReference type="PANTHER" id="PTHR10896:SF20">
    <property type="entry name" value="BETA-1,4-XYLOSYLTRANSFERASE IRX9L-RELATED"/>
    <property type="match status" value="1"/>
</dbReference>
<evidence type="ECO:0000256" key="6">
    <source>
        <dbReference type="ARBA" id="ARBA00022989"/>
    </source>
</evidence>
<evidence type="ECO:0000256" key="4">
    <source>
        <dbReference type="ARBA" id="ARBA00022692"/>
    </source>
</evidence>
<dbReference type="EMBL" id="JABEZV010000013">
    <property type="protein sequence ID" value="MBA0728536.1"/>
    <property type="molecule type" value="Genomic_DNA"/>
</dbReference>
<dbReference type="PANTHER" id="PTHR10896">
    <property type="entry name" value="GALACTOSYLGALACTOSYLXYLOSYLPROTEIN 3-BETA-GLUCURONOSYLTRANSFERASE BETA-1,3-GLUCURONYLTRANSFERASE"/>
    <property type="match status" value="1"/>
</dbReference>
<dbReference type="Pfam" id="PF03360">
    <property type="entry name" value="Glyco_transf_43"/>
    <property type="match status" value="1"/>
</dbReference>
<dbReference type="GO" id="GO:0071555">
    <property type="term" value="P:cell wall organization"/>
    <property type="evidence" value="ECO:0007669"/>
    <property type="project" value="UniProtKB-KW"/>
</dbReference>
<keyword evidence="5 13" id="KW-0735">Signal-anchor</keyword>
<evidence type="ECO:0000256" key="13">
    <source>
        <dbReference type="RuleBase" id="RU363127"/>
    </source>
</evidence>
<dbReference type="InterPro" id="IPR029044">
    <property type="entry name" value="Nucleotide-diphossugar_trans"/>
</dbReference>
<comment type="function">
    <text evidence="13">Involved in the synthesis of glucuronoxylan hemicellulose in secondary cell walls.</text>
</comment>
<evidence type="ECO:0000256" key="14">
    <source>
        <dbReference type="SAM" id="MobiDB-lite"/>
    </source>
</evidence>
<evidence type="ECO:0000256" key="1">
    <source>
        <dbReference type="ARBA" id="ARBA00004323"/>
    </source>
</evidence>
<evidence type="ECO:0000256" key="11">
    <source>
        <dbReference type="PIRSR" id="PIRSR605027-3"/>
    </source>
</evidence>
<dbReference type="GO" id="GO:0009834">
    <property type="term" value="P:plant-type secondary cell wall biogenesis"/>
    <property type="evidence" value="ECO:0007669"/>
    <property type="project" value="TreeGrafter"/>
</dbReference>
<dbReference type="GO" id="GO:0010417">
    <property type="term" value="P:glucuronoxylan biosynthetic process"/>
    <property type="evidence" value="ECO:0007669"/>
    <property type="project" value="TreeGrafter"/>
</dbReference>
<organism evidence="15 16">
    <name type="scientific">Gossypium laxum</name>
    <dbReference type="NCBI Taxonomy" id="34288"/>
    <lineage>
        <taxon>Eukaryota</taxon>
        <taxon>Viridiplantae</taxon>
        <taxon>Streptophyta</taxon>
        <taxon>Embryophyta</taxon>
        <taxon>Tracheophyta</taxon>
        <taxon>Spermatophyta</taxon>
        <taxon>Magnoliopsida</taxon>
        <taxon>eudicotyledons</taxon>
        <taxon>Gunneridae</taxon>
        <taxon>Pentapetalae</taxon>
        <taxon>rosids</taxon>
        <taxon>malvids</taxon>
        <taxon>Malvales</taxon>
        <taxon>Malvaceae</taxon>
        <taxon>Malvoideae</taxon>
        <taxon>Gossypium</taxon>
    </lineage>
</organism>
<feature type="binding site" evidence="11">
    <location>
        <position position="240"/>
    </location>
    <ligand>
        <name>Mn(2+)</name>
        <dbReference type="ChEBI" id="CHEBI:29035"/>
    </ligand>
</feature>
<dbReference type="SUPFAM" id="SSF53448">
    <property type="entry name" value="Nucleotide-diphospho-sugar transferases"/>
    <property type="match status" value="1"/>
</dbReference>
<dbReference type="Proteomes" id="UP000593574">
    <property type="component" value="Unassembled WGS sequence"/>
</dbReference>
<keyword evidence="3 13" id="KW-0808">Transferase</keyword>
<keyword evidence="11" id="KW-0464">Manganese</keyword>
<dbReference type="GO" id="GO:0000139">
    <property type="term" value="C:Golgi membrane"/>
    <property type="evidence" value="ECO:0007669"/>
    <property type="project" value="UniProtKB-SubCell"/>
</dbReference>
<reference evidence="15 16" key="1">
    <citation type="journal article" date="2019" name="Genome Biol. Evol.">
        <title>Insights into the evolution of the New World diploid cottons (Gossypium, subgenus Houzingenia) based on genome sequencing.</title>
        <authorList>
            <person name="Grover C.E."/>
            <person name="Arick M.A. 2nd"/>
            <person name="Thrash A."/>
            <person name="Conover J.L."/>
            <person name="Sanders W.S."/>
            <person name="Peterson D.G."/>
            <person name="Frelichowski J.E."/>
            <person name="Scheffler J.A."/>
            <person name="Scheffler B.E."/>
            <person name="Wendel J.F."/>
        </authorList>
    </citation>
    <scope>NUCLEOTIDE SEQUENCE [LARGE SCALE GENOMIC DNA]</scope>
    <source>
        <strain evidence="15">4</strain>
        <tissue evidence="15">Leaf</tissue>
    </source>
</reference>
<keyword evidence="6" id="KW-1133">Transmembrane helix</keyword>